<dbReference type="GeneID" id="25364698"/>
<dbReference type="AlphaFoldDB" id="A0A074Z3H3"/>
<accession>A0A074Z3H3</accession>
<proteinExistence type="predicted"/>
<protein>
    <submittedName>
        <fullName evidence="1">Uncharacterized protein</fullName>
    </submittedName>
</protein>
<name>A0A074Z3H3_AURSE</name>
<dbReference type="InParanoid" id="A0A074Z3H3"/>
<reference evidence="1 2" key="1">
    <citation type="journal article" date="2014" name="BMC Genomics">
        <title>Genome sequencing of four Aureobasidium pullulans varieties: biotechnological potential, stress tolerance, and description of new species.</title>
        <authorList>
            <person name="Gostin Ar C."/>
            <person name="Ohm R.A."/>
            <person name="Kogej T."/>
            <person name="Sonjak S."/>
            <person name="Turk M."/>
            <person name="Zajc J."/>
            <person name="Zalar P."/>
            <person name="Grube M."/>
            <person name="Sun H."/>
            <person name="Han J."/>
            <person name="Sharma A."/>
            <person name="Chiniquy J."/>
            <person name="Ngan C.Y."/>
            <person name="Lipzen A."/>
            <person name="Barry K."/>
            <person name="Grigoriev I.V."/>
            <person name="Gunde-Cimerman N."/>
        </authorList>
    </citation>
    <scope>NUCLEOTIDE SEQUENCE [LARGE SCALE GENOMIC DNA]</scope>
    <source>
        <strain evidence="1 2">EXF-2481</strain>
    </source>
</reference>
<dbReference type="RefSeq" id="XP_013342152.1">
    <property type="nucleotide sequence ID" value="XM_013486698.1"/>
</dbReference>
<sequence>MCASVLHRQGSFMTLRSSRMQAADICMVSNDTVRLTLMSMGVESATSRSRNSSIICSTSSSFIAASLAFAGLPAYASDVIILYMGHLCLPRISTLERP</sequence>
<evidence type="ECO:0000313" key="2">
    <source>
        <dbReference type="Proteomes" id="UP000030641"/>
    </source>
</evidence>
<gene>
    <name evidence="1" type="ORF">AUEXF2481DRAFT_327170</name>
</gene>
<evidence type="ECO:0000313" key="1">
    <source>
        <dbReference type="EMBL" id="KEQ93571.1"/>
    </source>
</evidence>
<organism evidence="1 2">
    <name type="scientific">Aureobasidium subglaciale (strain EXF-2481)</name>
    <name type="common">Aureobasidium pullulans var. subglaciale</name>
    <dbReference type="NCBI Taxonomy" id="1043005"/>
    <lineage>
        <taxon>Eukaryota</taxon>
        <taxon>Fungi</taxon>
        <taxon>Dikarya</taxon>
        <taxon>Ascomycota</taxon>
        <taxon>Pezizomycotina</taxon>
        <taxon>Dothideomycetes</taxon>
        <taxon>Dothideomycetidae</taxon>
        <taxon>Dothideales</taxon>
        <taxon>Saccotheciaceae</taxon>
        <taxon>Aureobasidium</taxon>
    </lineage>
</organism>
<dbReference type="EMBL" id="KL584765">
    <property type="protein sequence ID" value="KEQ93571.1"/>
    <property type="molecule type" value="Genomic_DNA"/>
</dbReference>
<dbReference type="Proteomes" id="UP000030641">
    <property type="component" value="Unassembled WGS sequence"/>
</dbReference>
<keyword evidence="2" id="KW-1185">Reference proteome</keyword>
<dbReference type="HOGENOM" id="CLU_2333303_0_0_1"/>